<proteinExistence type="predicted"/>
<name>A0A830HSN0_9CHLO</name>
<gene>
    <name evidence="2" type="ORF">PPROV_000888600</name>
</gene>
<evidence type="ECO:0000313" key="2">
    <source>
        <dbReference type="EMBL" id="GHP10154.1"/>
    </source>
</evidence>
<evidence type="ECO:0000256" key="1">
    <source>
        <dbReference type="SAM" id="MobiDB-lite"/>
    </source>
</evidence>
<dbReference type="Proteomes" id="UP000660262">
    <property type="component" value="Unassembled WGS sequence"/>
</dbReference>
<reference evidence="2" key="1">
    <citation type="submission" date="2020-10" db="EMBL/GenBank/DDBJ databases">
        <title>Unveiling of a novel bifunctional photoreceptor, Dualchrome1, isolated from a cosmopolitan green alga.</title>
        <authorList>
            <person name="Suzuki S."/>
            <person name="Kawachi M."/>
        </authorList>
    </citation>
    <scope>NUCLEOTIDE SEQUENCE</scope>
    <source>
        <strain evidence="2">NIES 2893</strain>
    </source>
</reference>
<feature type="region of interest" description="Disordered" evidence="1">
    <location>
        <begin position="65"/>
        <end position="91"/>
    </location>
</feature>
<dbReference type="AlphaFoldDB" id="A0A830HSN0"/>
<evidence type="ECO:0008006" key="4">
    <source>
        <dbReference type="Google" id="ProtNLM"/>
    </source>
</evidence>
<dbReference type="EMBL" id="BNJQ01000028">
    <property type="protein sequence ID" value="GHP10154.1"/>
    <property type="molecule type" value="Genomic_DNA"/>
</dbReference>
<sequence>MMNLAVTNKRPSSSPSPSRSPSRSRRRGSGRSRVVVSRSSQKKTSFIDGILDDLQAKRKLKKWYGYKDPEDDPMGYGDDYDDGFDEDDELDEGPRPPAVMVLEADTPTGEAVVLQLLLLGRRVVAVANDVQYMARAGLITNADVEVLNAETAMASAKSLAKALAQCDGVIIPGRPGNVADAIANVWEQRADAEDEPGLRVITLASVEKLNESEEQNAKLFASLAGVVGAGDGGEDVRLRSPTRENELSQALSAAGGGKDAKRMCVVVRVRTPLYDAMGGQTPLCIGGDGEYPTRSGKMSRVDAARVLAVASTKYPPSSSTSTLGAIVVEAGPSPSSAPSGSYADWWAEGL</sequence>
<evidence type="ECO:0000313" key="3">
    <source>
        <dbReference type="Proteomes" id="UP000660262"/>
    </source>
</evidence>
<comment type="caution">
    <text evidence="2">The sequence shown here is derived from an EMBL/GenBank/DDBJ whole genome shotgun (WGS) entry which is preliminary data.</text>
</comment>
<keyword evidence="3" id="KW-1185">Reference proteome</keyword>
<protein>
    <recommendedName>
        <fullName evidence="4">NAD(P)-binding domain-containing protein</fullName>
    </recommendedName>
</protein>
<accession>A0A830HSN0</accession>
<feature type="region of interest" description="Disordered" evidence="1">
    <location>
        <begin position="1"/>
        <end position="41"/>
    </location>
</feature>
<feature type="compositionally biased region" description="Acidic residues" evidence="1">
    <location>
        <begin position="69"/>
        <end position="91"/>
    </location>
</feature>
<feature type="compositionally biased region" description="Low complexity" evidence="1">
    <location>
        <begin position="10"/>
        <end position="21"/>
    </location>
</feature>
<dbReference type="PANTHER" id="PTHR47869:SF2">
    <property type="entry name" value="OS03G0410700 PROTEIN"/>
    <property type="match status" value="1"/>
</dbReference>
<dbReference type="PANTHER" id="PTHR47869">
    <property type="entry name" value="OS03G0410700 PROTEIN"/>
    <property type="match status" value="1"/>
</dbReference>
<organism evidence="2 3">
    <name type="scientific">Pycnococcus provasolii</name>
    <dbReference type="NCBI Taxonomy" id="41880"/>
    <lineage>
        <taxon>Eukaryota</taxon>
        <taxon>Viridiplantae</taxon>
        <taxon>Chlorophyta</taxon>
        <taxon>Pseudoscourfieldiophyceae</taxon>
        <taxon>Pseudoscourfieldiales</taxon>
        <taxon>Pycnococcaceae</taxon>
        <taxon>Pycnococcus</taxon>
    </lineage>
</organism>